<organism evidence="2 3">
    <name type="scientific">Gemmata obscuriglobus</name>
    <dbReference type="NCBI Taxonomy" id="114"/>
    <lineage>
        <taxon>Bacteria</taxon>
        <taxon>Pseudomonadati</taxon>
        <taxon>Planctomycetota</taxon>
        <taxon>Planctomycetia</taxon>
        <taxon>Gemmatales</taxon>
        <taxon>Gemmataceae</taxon>
        <taxon>Gemmata</taxon>
    </lineage>
</organism>
<proteinExistence type="predicted"/>
<reference evidence="2 3" key="1">
    <citation type="submission" date="2018-01" db="EMBL/GenBank/DDBJ databases">
        <title>G. obscuriglobus.</title>
        <authorList>
            <person name="Franke J."/>
            <person name="Blomberg W."/>
            <person name="Selmecki A."/>
        </authorList>
    </citation>
    <scope>NUCLEOTIDE SEQUENCE [LARGE SCALE GENOMIC DNA]</scope>
    <source>
        <strain evidence="2 3">DSM 5831</strain>
    </source>
</reference>
<keyword evidence="3" id="KW-1185">Reference proteome</keyword>
<feature type="region of interest" description="Disordered" evidence="1">
    <location>
        <begin position="1"/>
        <end position="68"/>
    </location>
</feature>
<gene>
    <name evidence="2" type="ORF">C1280_11885</name>
</gene>
<evidence type="ECO:0000256" key="1">
    <source>
        <dbReference type="SAM" id="MobiDB-lite"/>
    </source>
</evidence>
<feature type="region of interest" description="Disordered" evidence="1">
    <location>
        <begin position="106"/>
        <end position="139"/>
    </location>
</feature>
<evidence type="ECO:0000313" key="2">
    <source>
        <dbReference type="EMBL" id="AWM37626.1"/>
    </source>
</evidence>
<feature type="compositionally biased region" description="Basic residues" evidence="1">
    <location>
        <begin position="41"/>
        <end position="51"/>
    </location>
</feature>
<evidence type="ECO:0000313" key="3">
    <source>
        <dbReference type="Proteomes" id="UP000245802"/>
    </source>
</evidence>
<dbReference type="Proteomes" id="UP000245802">
    <property type="component" value="Chromosome"/>
</dbReference>
<accession>A0A2Z3H233</accession>
<sequence>MSRSRWVDDLSGTGRRRHGDRRSTAAGRPGLRSTGRELGHRERRTHSRRHAPTALRTEPNPALHLTPPADLERIAHPMMAVQVSFIVRQPRGSRCTRRCWKRSPTCRTGDGIAGRRPCVRPGRQSRPRSAGWTAGPTPS</sequence>
<dbReference type="EMBL" id="CP025958">
    <property type="protein sequence ID" value="AWM37626.1"/>
    <property type="molecule type" value="Genomic_DNA"/>
</dbReference>
<protein>
    <submittedName>
        <fullName evidence="2">Uncharacterized protein</fullName>
    </submittedName>
</protein>
<dbReference type="KEGG" id="gog:C1280_11885"/>
<name>A0A2Z3H233_9BACT</name>
<dbReference type="AlphaFoldDB" id="A0A2Z3H233"/>